<reference evidence="3 4" key="1">
    <citation type="submission" date="2024-10" db="EMBL/GenBank/DDBJ databases">
        <title>Updated reference genomes for cyclostephanoid diatoms.</title>
        <authorList>
            <person name="Roberts W.R."/>
            <person name="Alverson A.J."/>
        </authorList>
    </citation>
    <scope>NUCLEOTIDE SEQUENCE [LARGE SCALE GENOMIC DNA]</scope>
    <source>
        <strain evidence="3 4">AJA010-31</strain>
    </source>
</reference>
<dbReference type="Proteomes" id="UP001530400">
    <property type="component" value="Unassembled WGS sequence"/>
</dbReference>
<accession>A0ABD3PQA9</accession>
<dbReference type="InterPro" id="IPR000608">
    <property type="entry name" value="UBC"/>
</dbReference>
<dbReference type="FunFam" id="3.10.110.10:FF:000086">
    <property type="entry name" value="Ubiquitin-conjugating enzyme E2 J1"/>
    <property type="match status" value="1"/>
</dbReference>
<feature type="compositionally biased region" description="Polar residues" evidence="1">
    <location>
        <begin position="222"/>
        <end position="238"/>
    </location>
</feature>
<sequence>MSKSPSLRRIQADIRELSIDPSDQYHAAPLEHDMFEWHFTIRGASSTDFEGGVYHGRILLPPEYPFKPPNIVFLTPSGRFETNTKVCLSFSSFHPELWQPAWGIRLILEALISFLPTPADGAIGALDWTKEERVKLAKESVKFRCPVCCEVGKTCVDLLPELKAEKEEGKKTKFHEEIEKLKMLQFQNHAVEEGGSNDDAKDTLEGNEEAQKAAVASGLESELTSSAPTTTDDNSTVKPSKVKKELPEVHSTNVSATAAIQETNHTPAPTPVTNNTAAAVTNTPSTQAAAETENEASLLAAVEEPLVSDRTLNGVIAVLAFLVILLVRQASELVDELKSLEDWRND</sequence>
<dbReference type="SMART" id="SM00212">
    <property type="entry name" value="UBCc"/>
    <property type="match status" value="1"/>
</dbReference>
<name>A0ABD3PQA9_9STRA</name>
<gene>
    <name evidence="3" type="ORF">ACHAWO_011687</name>
</gene>
<evidence type="ECO:0000256" key="1">
    <source>
        <dbReference type="SAM" id="MobiDB-lite"/>
    </source>
</evidence>
<evidence type="ECO:0000259" key="2">
    <source>
        <dbReference type="PROSITE" id="PS50127"/>
    </source>
</evidence>
<feature type="region of interest" description="Disordered" evidence="1">
    <location>
        <begin position="192"/>
        <end position="253"/>
    </location>
</feature>
<dbReference type="CDD" id="cd23799">
    <property type="entry name" value="UBCc_UBE2J"/>
    <property type="match status" value="1"/>
</dbReference>
<evidence type="ECO:0000313" key="4">
    <source>
        <dbReference type="Proteomes" id="UP001530400"/>
    </source>
</evidence>
<comment type="caution">
    <text evidence="3">The sequence shown here is derived from an EMBL/GenBank/DDBJ whole genome shotgun (WGS) entry which is preliminary data.</text>
</comment>
<keyword evidence="4" id="KW-1185">Reference proteome</keyword>
<proteinExistence type="predicted"/>
<dbReference type="Gene3D" id="3.10.110.10">
    <property type="entry name" value="Ubiquitin Conjugating Enzyme"/>
    <property type="match status" value="1"/>
</dbReference>
<dbReference type="PANTHER" id="PTHR24067">
    <property type="entry name" value="UBIQUITIN-CONJUGATING ENZYME E2"/>
    <property type="match status" value="1"/>
</dbReference>
<protein>
    <recommendedName>
        <fullName evidence="2">UBC core domain-containing protein</fullName>
    </recommendedName>
</protein>
<dbReference type="SUPFAM" id="SSF54495">
    <property type="entry name" value="UBC-like"/>
    <property type="match status" value="1"/>
</dbReference>
<organism evidence="3 4">
    <name type="scientific">Cyclotella atomus</name>
    <dbReference type="NCBI Taxonomy" id="382360"/>
    <lineage>
        <taxon>Eukaryota</taxon>
        <taxon>Sar</taxon>
        <taxon>Stramenopiles</taxon>
        <taxon>Ochrophyta</taxon>
        <taxon>Bacillariophyta</taxon>
        <taxon>Coscinodiscophyceae</taxon>
        <taxon>Thalassiosirophycidae</taxon>
        <taxon>Stephanodiscales</taxon>
        <taxon>Stephanodiscaceae</taxon>
        <taxon>Cyclotella</taxon>
    </lineage>
</organism>
<dbReference type="InterPro" id="IPR016135">
    <property type="entry name" value="UBQ-conjugating_enzyme/RWD"/>
</dbReference>
<dbReference type="PROSITE" id="PS50127">
    <property type="entry name" value="UBC_2"/>
    <property type="match status" value="1"/>
</dbReference>
<dbReference type="AlphaFoldDB" id="A0ABD3PQA9"/>
<dbReference type="Pfam" id="PF00179">
    <property type="entry name" value="UQ_con"/>
    <property type="match status" value="1"/>
</dbReference>
<dbReference type="EMBL" id="JALLPJ020000513">
    <property type="protein sequence ID" value="KAL3789881.1"/>
    <property type="molecule type" value="Genomic_DNA"/>
</dbReference>
<evidence type="ECO:0000313" key="3">
    <source>
        <dbReference type="EMBL" id="KAL3789881.1"/>
    </source>
</evidence>
<feature type="domain" description="UBC core" evidence="2">
    <location>
        <begin position="5"/>
        <end position="156"/>
    </location>
</feature>
<dbReference type="InterPro" id="IPR050113">
    <property type="entry name" value="Ub_conjugating_enzyme"/>
</dbReference>